<accession>A0ABY4PE60</accession>
<dbReference type="InterPro" id="IPR014001">
    <property type="entry name" value="Helicase_ATP-bd"/>
</dbReference>
<reference evidence="14 15" key="1">
    <citation type="journal article" date="2022" name="Int. J. Syst. Evol. Microbiol.">
        <title>Apilactobacillus apisilvae sp. nov., Nicolia spurrieriana gen. nov. sp. nov., Bombilactobacillus folatiphilus sp. nov. and Bombilactobacillus thymidiniphilus sp. nov., four new lactic acid bacterial isolates from stingless bees Tetragonula carbonaria and Austroplebeia australis.</title>
        <authorList>
            <person name="Oliphant S.A."/>
            <person name="Watson-Haigh N.S."/>
            <person name="Sumby K.M."/>
            <person name="Gardner J."/>
            <person name="Groom S."/>
            <person name="Jiranek V."/>
        </authorList>
    </citation>
    <scope>NUCLEOTIDE SEQUENCE [LARGE SCALE GENOMIC DNA]</scope>
    <source>
        <strain evidence="14 15">SG4_A1</strain>
    </source>
</reference>
<dbReference type="Pfam" id="PF00271">
    <property type="entry name" value="Helicase_C"/>
    <property type="match status" value="1"/>
</dbReference>
<dbReference type="EMBL" id="CP093365">
    <property type="protein sequence ID" value="UQS84035.1"/>
    <property type="molecule type" value="Genomic_DNA"/>
</dbReference>
<dbReference type="PROSITE" id="PS00039">
    <property type="entry name" value="DEAD_ATP_HELICASE"/>
    <property type="match status" value="1"/>
</dbReference>
<feature type="domain" description="DEAD-box RNA helicase Q" evidence="13">
    <location>
        <begin position="1"/>
        <end position="29"/>
    </location>
</feature>
<keyword evidence="5 8" id="KW-0067">ATP-binding</keyword>
<keyword evidence="2 8" id="KW-0547">Nucleotide-binding</keyword>
<feature type="compositionally biased region" description="Low complexity" evidence="10">
    <location>
        <begin position="459"/>
        <end position="472"/>
    </location>
</feature>
<dbReference type="PROSITE" id="PS51194">
    <property type="entry name" value="HELICASE_CTER"/>
    <property type="match status" value="1"/>
</dbReference>
<comment type="subcellular location">
    <subcellularLocation>
        <location evidence="8">Cytoplasm</location>
    </subcellularLocation>
</comment>
<evidence type="ECO:0000256" key="7">
    <source>
        <dbReference type="ARBA" id="ARBA00023016"/>
    </source>
</evidence>
<dbReference type="InterPro" id="IPR000629">
    <property type="entry name" value="RNA-helicase_DEAD-box_CS"/>
</dbReference>
<evidence type="ECO:0000256" key="5">
    <source>
        <dbReference type="ARBA" id="ARBA00022840"/>
    </source>
</evidence>
<keyword evidence="15" id="KW-1185">Reference proteome</keyword>
<organism evidence="14 15">
    <name type="scientific">Bombilactobacillus thymidiniphilus</name>
    <dbReference type="NCBI Taxonomy" id="2923363"/>
    <lineage>
        <taxon>Bacteria</taxon>
        <taxon>Bacillati</taxon>
        <taxon>Bacillota</taxon>
        <taxon>Bacilli</taxon>
        <taxon>Lactobacillales</taxon>
        <taxon>Lactobacillaceae</taxon>
        <taxon>Bombilactobacillus</taxon>
    </lineage>
</organism>
<dbReference type="Gene3D" id="3.40.50.300">
    <property type="entry name" value="P-loop containing nucleotide triphosphate hydrolases"/>
    <property type="match status" value="2"/>
</dbReference>
<feature type="short sequence motif" description="Q motif" evidence="9">
    <location>
        <begin position="1"/>
        <end position="29"/>
    </location>
</feature>
<name>A0ABY4PE60_9LACO</name>
<evidence type="ECO:0000256" key="10">
    <source>
        <dbReference type="SAM" id="MobiDB-lite"/>
    </source>
</evidence>
<evidence type="ECO:0000256" key="1">
    <source>
        <dbReference type="ARBA" id="ARBA00022490"/>
    </source>
</evidence>
<keyword evidence="4 8" id="KW-0347">Helicase</keyword>
<feature type="domain" description="Helicase C-terminal" evidence="12">
    <location>
        <begin position="213"/>
        <end position="373"/>
    </location>
</feature>
<evidence type="ECO:0000256" key="8">
    <source>
        <dbReference type="HAMAP-Rule" id="MF_01493"/>
    </source>
</evidence>
<evidence type="ECO:0000313" key="15">
    <source>
        <dbReference type="Proteomes" id="UP000831947"/>
    </source>
</evidence>
<evidence type="ECO:0000256" key="6">
    <source>
        <dbReference type="ARBA" id="ARBA00022884"/>
    </source>
</evidence>
<evidence type="ECO:0000256" key="2">
    <source>
        <dbReference type="ARBA" id="ARBA00022741"/>
    </source>
</evidence>
<sequence length="489" mass="55025">MKFSELNLDQDILTAITNAGFTEATPIQAQTIPLVLSGVDVIGQAQTGTGKTASFGLPLLQEVDVHAPFVQALVISPTRELAVQTQEELHRLGKNKHVSVQAVYGGSDIRRQIKALQNHPQIVVGTPGRLLDHIKRHTLKLENVRTVVLDEADEMLDMGFVDDIENILKNVQTKHQTLLYSATMPKPIMNIAERFMQDPKIVQIKSKELTADKIEQYMIRSKDFEKFNIMTRLFDVQKPELALIFGRTKRRVDELTRGLKARGYNAEGIHGDLSQQKRMSVLRQFKAGKLDYLVATDVAARGLDISGVSHVYNYDIPQDPDSYVHRIGRTGRAGRSGVSVTFVSPNEMSYLRSIEQLTKVRMLPLKPPTDEQALAGQLETAKEQIALQVKNDRLAKLNDAAQDLLEQYDATTLVAVLLKNLTKDSEDIPVKITPERPLAARRYNGGNRRRDNNRRGGRSRSNGNYRGNSNNNHGHRNKRDRNYTIRNNK</sequence>
<gene>
    <name evidence="8" type="primary">cshA</name>
    <name evidence="14" type="ORF">MOO47_02300</name>
</gene>
<dbReference type="CDD" id="cd00268">
    <property type="entry name" value="DEADc"/>
    <property type="match status" value="1"/>
</dbReference>
<comment type="catalytic activity">
    <reaction evidence="8">
        <text>ATP + H2O = ADP + phosphate + H(+)</text>
        <dbReference type="Rhea" id="RHEA:13065"/>
        <dbReference type="ChEBI" id="CHEBI:15377"/>
        <dbReference type="ChEBI" id="CHEBI:15378"/>
        <dbReference type="ChEBI" id="CHEBI:30616"/>
        <dbReference type="ChEBI" id="CHEBI:43474"/>
        <dbReference type="ChEBI" id="CHEBI:456216"/>
        <dbReference type="EC" id="3.6.4.13"/>
    </reaction>
</comment>
<dbReference type="InterPro" id="IPR030880">
    <property type="entry name" value="DEAD_helicase_CshA"/>
</dbReference>
<dbReference type="Proteomes" id="UP000831947">
    <property type="component" value="Chromosome"/>
</dbReference>
<evidence type="ECO:0000256" key="9">
    <source>
        <dbReference type="PROSITE-ProRule" id="PRU00552"/>
    </source>
</evidence>
<dbReference type="Pfam" id="PF00270">
    <property type="entry name" value="DEAD"/>
    <property type="match status" value="1"/>
</dbReference>
<dbReference type="InterPro" id="IPR050547">
    <property type="entry name" value="DEAD_box_RNA_helicases"/>
</dbReference>
<dbReference type="SUPFAM" id="SSF52540">
    <property type="entry name" value="P-loop containing nucleoside triphosphate hydrolases"/>
    <property type="match status" value="1"/>
</dbReference>
<keyword evidence="1 8" id="KW-0963">Cytoplasm</keyword>
<evidence type="ECO:0000256" key="3">
    <source>
        <dbReference type="ARBA" id="ARBA00022801"/>
    </source>
</evidence>
<evidence type="ECO:0000259" key="12">
    <source>
        <dbReference type="PROSITE" id="PS51194"/>
    </source>
</evidence>
<keyword evidence="3 8" id="KW-0378">Hydrolase</keyword>
<dbReference type="InterPro" id="IPR011545">
    <property type="entry name" value="DEAD/DEAH_box_helicase_dom"/>
</dbReference>
<feature type="domain" description="Helicase ATP-binding" evidence="11">
    <location>
        <begin position="32"/>
        <end position="202"/>
    </location>
</feature>
<keyword evidence="7 8" id="KW-0346">Stress response</keyword>
<dbReference type="PROSITE" id="PS51192">
    <property type="entry name" value="HELICASE_ATP_BIND_1"/>
    <property type="match status" value="1"/>
</dbReference>
<dbReference type="InterPro" id="IPR014014">
    <property type="entry name" value="RNA_helicase_DEAD_Q_motif"/>
</dbReference>
<evidence type="ECO:0000259" key="13">
    <source>
        <dbReference type="PROSITE" id="PS51195"/>
    </source>
</evidence>
<comment type="function">
    <text evidence="8">DEAD-box RNA helicase possibly involved in RNA degradation. Unwinds dsRNA in both 5'- and 3'-directions, has RNA-dependent ATPase activity.</text>
</comment>
<comment type="similarity">
    <text evidence="8">Belongs to the DEAD box helicase family. CshA subfamily.</text>
</comment>
<dbReference type="PANTHER" id="PTHR47963">
    <property type="entry name" value="DEAD-BOX ATP-DEPENDENT RNA HELICASE 47, MITOCHONDRIAL"/>
    <property type="match status" value="1"/>
</dbReference>
<dbReference type="RefSeq" id="WP_249513219.1">
    <property type="nucleotide sequence ID" value="NZ_CP093365.1"/>
</dbReference>
<proteinExistence type="inferred from homology"/>
<dbReference type="InterPro" id="IPR027417">
    <property type="entry name" value="P-loop_NTPase"/>
</dbReference>
<dbReference type="PANTHER" id="PTHR47963:SF5">
    <property type="entry name" value="DEAD-BOX ATP-DEPENDENT RNA HELICASE CSHA"/>
    <property type="match status" value="1"/>
</dbReference>
<dbReference type="GO" id="GO:0004386">
    <property type="term" value="F:helicase activity"/>
    <property type="evidence" value="ECO:0007669"/>
    <property type="project" value="UniProtKB-KW"/>
</dbReference>
<evidence type="ECO:0000256" key="4">
    <source>
        <dbReference type="ARBA" id="ARBA00022806"/>
    </source>
</evidence>
<dbReference type="CDD" id="cd18787">
    <property type="entry name" value="SF2_C_DEAD"/>
    <property type="match status" value="1"/>
</dbReference>
<dbReference type="EC" id="3.6.4.13" evidence="8"/>
<evidence type="ECO:0000259" key="11">
    <source>
        <dbReference type="PROSITE" id="PS51192"/>
    </source>
</evidence>
<comment type="subunit">
    <text evidence="8">Oligomerizes, may be a member of the RNA degradosome.</text>
</comment>
<dbReference type="InterPro" id="IPR044742">
    <property type="entry name" value="DEAD/DEAH_RhlB"/>
</dbReference>
<dbReference type="SMART" id="SM00487">
    <property type="entry name" value="DEXDc"/>
    <property type="match status" value="1"/>
</dbReference>
<keyword evidence="6 8" id="KW-0694">RNA-binding</keyword>
<protein>
    <recommendedName>
        <fullName evidence="8">DEAD-box ATP-dependent RNA helicase CshA</fullName>
        <ecNumber evidence="8">3.6.4.13</ecNumber>
    </recommendedName>
</protein>
<dbReference type="InterPro" id="IPR001650">
    <property type="entry name" value="Helicase_C-like"/>
</dbReference>
<dbReference type="HAMAP" id="MF_01493">
    <property type="entry name" value="DEAD_helicase_CshA"/>
    <property type="match status" value="1"/>
</dbReference>
<dbReference type="SMART" id="SM00490">
    <property type="entry name" value="HELICc"/>
    <property type="match status" value="1"/>
</dbReference>
<evidence type="ECO:0000313" key="14">
    <source>
        <dbReference type="EMBL" id="UQS84035.1"/>
    </source>
</evidence>
<feature type="region of interest" description="Disordered" evidence="10">
    <location>
        <begin position="432"/>
        <end position="489"/>
    </location>
</feature>
<dbReference type="PROSITE" id="PS51195">
    <property type="entry name" value="Q_MOTIF"/>
    <property type="match status" value="1"/>
</dbReference>